<dbReference type="Proteomes" id="UP001365781">
    <property type="component" value="Unassembled WGS sequence"/>
</dbReference>
<organism evidence="2 3">
    <name type="scientific">Streptomyces brasiliscabiei</name>
    <dbReference type="NCBI Taxonomy" id="2736302"/>
    <lineage>
        <taxon>Bacteria</taxon>
        <taxon>Bacillati</taxon>
        <taxon>Actinomycetota</taxon>
        <taxon>Actinomycetes</taxon>
        <taxon>Kitasatosporales</taxon>
        <taxon>Streptomycetaceae</taxon>
        <taxon>Streptomyces</taxon>
    </lineage>
</organism>
<dbReference type="EMBL" id="JBBAYM010000030">
    <property type="protein sequence ID" value="MEI5614646.1"/>
    <property type="molecule type" value="Genomic_DNA"/>
</dbReference>
<protein>
    <submittedName>
        <fullName evidence="2">Uncharacterized protein</fullName>
    </submittedName>
</protein>
<feature type="compositionally biased region" description="Low complexity" evidence="1">
    <location>
        <begin position="31"/>
        <end position="50"/>
    </location>
</feature>
<evidence type="ECO:0000256" key="1">
    <source>
        <dbReference type="SAM" id="MobiDB-lite"/>
    </source>
</evidence>
<gene>
    <name evidence="2" type="ORF">WB403_36510</name>
</gene>
<reference evidence="2 3" key="1">
    <citation type="submission" date="2024-03" db="EMBL/GenBank/DDBJ databases">
        <title>First Report of Pectobacterium brasiliscabiei causing potato scab in china.</title>
        <authorList>
            <person name="Handique U."/>
        </authorList>
    </citation>
    <scope>NUCLEOTIDE SEQUENCE [LARGE SCALE GENOMIC DNA]</scope>
    <source>
        <strain evidence="2 3">ZRIMU1503</strain>
    </source>
</reference>
<name>A0ABU8GN66_9ACTN</name>
<feature type="region of interest" description="Disordered" evidence="1">
    <location>
        <begin position="26"/>
        <end position="50"/>
    </location>
</feature>
<accession>A0ABU8GN66</accession>
<proteinExistence type="predicted"/>
<keyword evidence="3" id="KW-1185">Reference proteome</keyword>
<sequence length="50" mass="5361">MPRPTSPDDWTVFLAELHDFFETCGEEVDDASPPTSALAPPSTGSPPAWS</sequence>
<dbReference type="RefSeq" id="WP_336542600.1">
    <property type="nucleotide sequence ID" value="NZ_JBBAYL010000029.1"/>
</dbReference>
<evidence type="ECO:0000313" key="3">
    <source>
        <dbReference type="Proteomes" id="UP001365781"/>
    </source>
</evidence>
<comment type="caution">
    <text evidence="2">The sequence shown here is derived from an EMBL/GenBank/DDBJ whole genome shotgun (WGS) entry which is preliminary data.</text>
</comment>
<evidence type="ECO:0000313" key="2">
    <source>
        <dbReference type="EMBL" id="MEI5614646.1"/>
    </source>
</evidence>